<keyword evidence="3" id="KW-1185">Reference proteome</keyword>
<keyword evidence="1" id="KW-0812">Transmembrane</keyword>
<dbReference type="Proteomes" id="UP001147653">
    <property type="component" value="Unassembled WGS sequence"/>
</dbReference>
<feature type="transmembrane region" description="Helical" evidence="1">
    <location>
        <begin position="6"/>
        <end position="22"/>
    </location>
</feature>
<proteinExistence type="predicted"/>
<dbReference type="RefSeq" id="WP_270027574.1">
    <property type="nucleotide sequence ID" value="NZ_JAPDDP010000048.1"/>
</dbReference>
<sequence length="120" mass="12682">MDPWVAAGTILAIVILFACAIGPHEWSTPNRWQIPEIGPSLLVWFGCNALTAAIRLFVMLAQGQIGLEGPEGAFETLTSDETTVLLGGALAAALVGLITIRDGIRGVVQARVVKLRTTDS</sequence>
<evidence type="ECO:0000313" key="2">
    <source>
        <dbReference type="EMBL" id="MDA0183177.1"/>
    </source>
</evidence>
<feature type="transmembrane region" description="Helical" evidence="1">
    <location>
        <begin position="82"/>
        <end position="100"/>
    </location>
</feature>
<feature type="transmembrane region" description="Helical" evidence="1">
    <location>
        <begin position="42"/>
        <end position="62"/>
    </location>
</feature>
<keyword evidence="1" id="KW-0472">Membrane</keyword>
<name>A0A9X3NKN7_9ACTN</name>
<organism evidence="2 3">
    <name type="scientific">Solirubrobacter phytolaccae</name>
    <dbReference type="NCBI Taxonomy" id="1404360"/>
    <lineage>
        <taxon>Bacteria</taxon>
        <taxon>Bacillati</taxon>
        <taxon>Actinomycetota</taxon>
        <taxon>Thermoleophilia</taxon>
        <taxon>Solirubrobacterales</taxon>
        <taxon>Solirubrobacteraceae</taxon>
        <taxon>Solirubrobacter</taxon>
    </lineage>
</organism>
<accession>A0A9X3NKN7</accession>
<dbReference type="AlphaFoldDB" id="A0A9X3NKN7"/>
<comment type="caution">
    <text evidence="2">The sequence shown here is derived from an EMBL/GenBank/DDBJ whole genome shotgun (WGS) entry which is preliminary data.</text>
</comment>
<protein>
    <submittedName>
        <fullName evidence="2">Uncharacterized protein</fullName>
    </submittedName>
</protein>
<reference evidence="2" key="1">
    <citation type="submission" date="2022-10" db="EMBL/GenBank/DDBJ databases">
        <title>The WGS of Solirubrobacter phytolaccae KCTC 29190.</title>
        <authorList>
            <person name="Jiang Z."/>
        </authorList>
    </citation>
    <scope>NUCLEOTIDE SEQUENCE</scope>
    <source>
        <strain evidence="2">KCTC 29190</strain>
    </source>
</reference>
<keyword evidence="1" id="KW-1133">Transmembrane helix</keyword>
<evidence type="ECO:0000313" key="3">
    <source>
        <dbReference type="Proteomes" id="UP001147653"/>
    </source>
</evidence>
<gene>
    <name evidence="2" type="ORF">OJ997_22900</name>
</gene>
<evidence type="ECO:0000256" key="1">
    <source>
        <dbReference type="SAM" id="Phobius"/>
    </source>
</evidence>
<dbReference type="EMBL" id="JAPDDP010000048">
    <property type="protein sequence ID" value="MDA0183177.1"/>
    <property type="molecule type" value="Genomic_DNA"/>
</dbReference>